<sequence length="228" mass="25419">MFSCTILCVSFWLTSAPSMYLCGKFTSNRTSRLTNITDSKSKSVKQKPINSSLNETPRNQVISKVPAKSNVSVPSGTPGNSNNPNGQGKLSIPTQNETARKSTSSKRKAKMKNNPCNDIKMTPAVSENKRNDICEYERKAADEGIVLQPHHVKHLGNIDEIAQVKKAQIEKEIESIRSDKELSEELAIKQGAQVRVNEKNCVLYETKDELTFDDREEKENASKADLYV</sequence>
<feature type="region of interest" description="Disordered" evidence="1">
    <location>
        <begin position="36"/>
        <end position="122"/>
    </location>
</feature>
<evidence type="ECO:0000256" key="1">
    <source>
        <dbReference type="SAM" id="MobiDB-lite"/>
    </source>
</evidence>
<protein>
    <submittedName>
        <fullName evidence="4">Uncharacterized protein</fullName>
    </submittedName>
</protein>
<keyword evidence="3" id="KW-1185">Reference proteome</keyword>
<accession>A0A0K0D6T8</accession>
<name>A0A0K0D6T8_ANGCA</name>
<organism evidence="3 4">
    <name type="scientific">Angiostrongylus cantonensis</name>
    <name type="common">Rat lungworm</name>
    <dbReference type="NCBI Taxonomy" id="6313"/>
    <lineage>
        <taxon>Eukaryota</taxon>
        <taxon>Metazoa</taxon>
        <taxon>Ecdysozoa</taxon>
        <taxon>Nematoda</taxon>
        <taxon>Chromadorea</taxon>
        <taxon>Rhabditida</taxon>
        <taxon>Rhabditina</taxon>
        <taxon>Rhabditomorpha</taxon>
        <taxon>Strongyloidea</taxon>
        <taxon>Metastrongylidae</taxon>
        <taxon>Angiostrongylus</taxon>
    </lineage>
</organism>
<evidence type="ECO:0000256" key="2">
    <source>
        <dbReference type="SAM" id="SignalP"/>
    </source>
</evidence>
<feature type="chain" id="PRO_5005326453" evidence="2">
    <location>
        <begin position="17"/>
        <end position="228"/>
    </location>
</feature>
<feature type="signal peptide" evidence="2">
    <location>
        <begin position="1"/>
        <end position="16"/>
    </location>
</feature>
<dbReference type="WBParaSite" id="ACAC_0000578301-mRNA-1">
    <property type="protein sequence ID" value="ACAC_0000578301-mRNA-1"/>
    <property type="gene ID" value="ACAC_0000578301"/>
</dbReference>
<feature type="compositionally biased region" description="Low complexity" evidence="1">
    <location>
        <begin position="72"/>
        <end position="86"/>
    </location>
</feature>
<feature type="compositionally biased region" description="Polar residues" evidence="1">
    <location>
        <begin position="48"/>
        <end position="62"/>
    </location>
</feature>
<reference evidence="3" key="1">
    <citation type="submission" date="2012-09" db="EMBL/GenBank/DDBJ databases">
        <authorList>
            <person name="Martin A.A."/>
        </authorList>
    </citation>
    <scope>NUCLEOTIDE SEQUENCE</scope>
</reference>
<proteinExistence type="predicted"/>
<reference evidence="4" key="2">
    <citation type="submission" date="2017-02" db="UniProtKB">
        <authorList>
            <consortium name="WormBaseParasite"/>
        </authorList>
    </citation>
    <scope>IDENTIFICATION</scope>
</reference>
<evidence type="ECO:0000313" key="4">
    <source>
        <dbReference type="WBParaSite" id="ACAC_0000578301-mRNA-1"/>
    </source>
</evidence>
<evidence type="ECO:0000313" key="3">
    <source>
        <dbReference type="Proteomes" id="UP000035642"/>
    </source>
</evidence>
<keyword evidence="2" id="KW-0732">Signal</keyword>
<dbReference type="AlphaFoldDB" id="A0A0K0D6T8"/>
<dbReference type="Proteomes" id="UP000035642">
    <property type="component" value="Unassembled WGS sequence"/>
</dbReference>